<organism evidence="2 3">
    <name type="scientific">Roseateles oligotrophus</name>
    <dbReference type="NCBI Taxonomy" id="1769250"/>
    <lineage>
        <taxon>Bacteria</taxon>
        <taxon>Pseudomonadati</taxon>
        <taxon>Pseudomonadota</taxon>
        <taxon>Betaproteobacteria</taxon>
        <taxon>Burkholderiales</taxon>
        <taxon>Sphaerotilaceae</taxon>
        <taxon>Roseateles</taxon>
    </lineage>
</organism>
<dbReference type="EMBL" id="JAJIRN010000003">
    <property type="protein sequence ID" value="MCV2368216.1"/>
    <property type="molecule type" value="Genomic_DNA"/>
</dbReference>
<feature type="region of interest" description="Disordered" evidence="1">
    <location>
        <begin position="36"/>
        <end position="57"/>
    </location>
</feature>
<dbReference type="Proteomes" id="UP001209701">
    <property type="component" value="Unassembled WGS sequence"/>
</dbReference>
<evidence type="ECO:0000256" key="1">
    <source>
        <dbReference type="SAM" id="MobiDB-lite"/>
    </source>
</evidence>
<gene>
    <name evidence="2" type="ORF">LNV07_08920</name>
</gene>
<comment type="caution">
    <text evidence="2">The sequence shown here is derived from an EMBL/GenBank/DDBJ whole genome shotgun (WGS) entry which is preliminary data.</text>
</comment>
<protein>
    <submittedName>
        <fullName evidence="2">Uncharacterized protein</fullName>
    </submittedName>
</protein>
<evidence type="ECO:0000313" key="2">
    <source>
        <dbReference type="EMBL" id="MCV2368216.1"/>
    </source>
</evidence>
<name>A0ABT2YDW0_9BURK</name>
<proteinExistence type="predicted"/>
<evidence type="ECO:0000313" key="3">
    <source>
        <dbReference type="Proteomes" id="UP001209701"/>
    </source>
</evidence>
<accession>A0ABT2YDW0</accession>
<reference evidence="2 3" key="1">
    <citation type="submission" date="2021-11" db="EMBL/GenBank/DDBJ databases">
        <authorList>
            <person name="Liang Q."/>
            <person name="Mou H."/>
            <person name="Liu Z."/>
        </authorList>
    </citation>
    <scope>NUCLEOTIDE SEQUENCE [LARGE SCALE GENOMIC DNA]</scope>
    <source>
        <strain evidence="2 3">CHU3</strain>
    </source>
</reference>
<keyword evidence="3" id="KW-1185">Reference proteome</keyword>
<sequence>MTAPKPGGLLKRFAIDLSYAAFEANLPLTAQNDLRRFGLKDSGPYGGMRQRAASPPQ</sequence>
<dbReference type="RefSeq" id="WP_263570807.1">
    <property type="nucleotide sequence ID" value="NZ_JAJIRN010000003.1"/>
</dbReference>